<dbReference type="Proteomes" id="UP000274131">
    <property type="component" value="Unassembled WGS sequence"/>
</dbReference>
<evidence type="ECO:0000313" key="3">
    <source>
        <dbReference type="Proteomes" id="UP000274131"/>
    </source>
</evidence>
<feature type="transmembrane region" description="Helical" evidence="1">
    <location>
        <begin position="38"/>
        <end position="55"/>
    </location>
</feature>
<organism evidence="4">
    <name type="scientific">Enterobius vermicularis</name>
    <name type="common">Human pinworm</name>
    <dbReference type="NCBI Taxonomy" id="51028"/>
    <lineage>
        <taxon>Eukaryota</taxon>
        <taxon>Metazoa</taxon>
        <taxon>Ecdysozoa</taxon>
        <taxon>Nematoda</taxon>
        <taxon>Chromadorea</taxon>
        <taxon>Rhabditida</taxon>
        <taxon>Spirurina</taxon>
        <taxon>Oxyuridomorpha</taxon>
        <taxon>Oxyuroidea</taxon>
        <taxon>Oxyuridae</taxon>
        <taxon>Enterobius</taxon>
    </lineage>
</organism>
<evidence type="ECO:0000313" key="2">
    <source>
        <dbReference type="EMBL" id="VDD89910.1"/>
    </source>
</evidence>
<dbReference type="WBParaSite" id="EVEC_0000497701-mRNA-1">
    <property type="protein sequence ID" value="EVEC_0000497701-mRNA-1"/>
    <property type="gene ID" value="EVEC_0000497701"/>
</dbReference>
<protein>
    <submittedName>
        <fullName evidence="4">HlyD family secretion protein</fullName>
    </submittedName>
</protein>
<keyword evidence="1" id="KW-1133">Transmembrane helix</keyword>
<accession>A0A0N4V4D0</accession>
<dbReference type="AlphaFoldDB" id="A0A0N4V4D0"/>
<gene>
    <name evidence="2" type="ORF">EVEC_LOCUS4661</name>
</gene>
<keyword evidence="3" id="KW-1185">Reference proteome</keyword>
<reference evidence="2 3" key="2">
    <citation type="submission" date="2018-10" db="EMBL/GenBank/DDBJ databases">
        <authorList>
            <consortium name="Pathogen Informatics"/>
        </authorList>
    </citation>
    <scope>NUCLEOTIDE SEQUENCE [LARGE SCALE GENOMIC DNA]</scope>
</reference>
<evidence type="ECO:0000256" key="1">
    <source>
        <dbReference type="SAM" id="Phobius"/>
    </source>
</evidence>
<keyword evidence="1" id="KW-0472">Membrane</keyword>
<dbReference type="EMBL" id="UXUI01007921">
    <property type="protein sequence ID" value="VDD89910.1"/>
    <property type="molecule type" value="Genomic_DNA"/>
</dbReference>
<reference evidence="4" key="1">
    <citation type="submission" date="2017-02" db="UniProtKB">
        <authorList>
            <consortium name="WormBaseParasite"/>
        </authorList>
    </citation>
    <scope>IDENTIFICATION</scope>
</reference>
<evidence type="ECO:0000313" key="4">
    <source>
        <dbReference type="WBParaSite" id="EVEC_0000497701-mRNA-1"/>
    </source>
</evidence>
<name>A0A0N4V4D0_ENTVE</name>
<keyword evidence="1" id="KW-0812">Transmembrane</keyword>
<proteinExistence type="predicted"/>
<sequence>MPMVDNSAREPLHLKLDQTSKLVLTNHNYSSATELGRYWIIAGLLVTIIFASVYLKVSYFKTPITASEVSELRTAYSGSF</sequence>